<keyword evidence="2" id="KW-1185">Reference proteome</keyword>
<dbReference type="Proteomes" id="UP000291084">
    <property type="component" value="Chromosome 6"/>
</dbReference>
<dbReference type="AlphaFoldDB" id="A0A0S3S972"/>
<reference evidence="1 2" key="1">
    <citation type="journal article" date="2015" name="Sci. Rep.">
        <title>The power of single molecule real-time sequencing technology in the de novo assembly of a eukaryotic genome.</title>
        <authorList>
            <person name="Sakai H."/>
            <person name="Naito K."/>
            <person name="Ogiso-Tanaka E."/>
            <person name="Takahashi Y."/>
            <person name="Iseki K."/>
            <person name="Muto C."/>
            <person name="Satou K."/>
            <person name="Teruya K."/>
            <person name="Shiroma A."/>
            <person name="Shimoji M."/>
            <person name="Hirano T."/>
            <person name="Itoh T."/>
            <person name="Kaga A."/>
            <person name="Tomooka N."/>
        </authorList>
    </citation>
    <scope>NUCLEOTIDE SEQUENCE [LARGE SCALE GENOMIC DNA]</scope>
    <source>
        <strain evidence="2">cv. Shumari</strain>
    </source>
</reference>
<evidence type="ECO:0000313" key="2">
    <source>
        <dbReference type="Proteomes" id="UP000291084"/>
    </source>
</evidence>
<sequence length="160" mass="17172">MGICFFMKIFSDFAASGIYISCAFCVANCLSQVSVFSIIQVLDDDLTEWNIDNGTISVKKKTDGSVRLDSLLEKHMVLLVLTLTRTCRVTGDGFLTQAILVIMPHHSRHPIGAQPMGFSCSSGNTNLTNVSSQVTPTIIEAVHRAIVGAYGGDVVTIACA</sequence>
<accession>A0A0S3S972</accession>
<name>A0A0S3S972_PHAAN</name>
<gene>
    <name evidence="1" type="primary">Vigan.06G032900</name>
    <name evidence="1" type="ORF">VIGAN_06032900</name>
</gene>
<protein>
    <submittedName>
        <fullName evidence="1">Uncharacterized protein</fullName>
    </submittedName>
</protein>
<proteinExistence type="predicted"/>
<organism evidence="1 2">
    <name type="scientific">Vigna angularis var. angularis</name>
    <dbReference type="NCBI Taxonomy" id="157739"/>
    <lineage>
        <taxon>Eukaryota</taxon>
        <taxon>Viridiplantae</taxon>
        <taxon>Streptophyta</taxon>
        <taxon>Embryophyta</taxon>
        <taxon>Tracheophyta</taxon>
        <taxon>Spermatophyta</taxon>
        <taxon>Magnoliopsida</taxon>
        <taxon>eudicotyledons</taxon>
        <taxon>Gunneridae</taxon>
        <taxon>Pentapetalae</taxon>
        <taxon>rosids</taxon>
        <taxon>fabids</taxon>
        <taxon>Fabales</taxon>
        <taxon>Fabaceae</taxon>
        <taxon>Papilionoideae</taxon>
        <taxon>50 kb inversion clade</taxon>
        <taxon>NPAAA clade</taxon>
        <taxon>indigoferoid/millettioid clade</taxon>
        <taxon>Phaseoleae</taxon>
        <taxon>Vigna</taxon>
    </lineage>
</organism>
<dbReference type="EMBL" id="AP015039">
    <property type="protein sequence ID" value="BAT89383.1"/>
    <property type="molecule type" value="Genomic_DNA"/>
</dbReference>
<evidence type="ECO:0000313" key="1">
    <source>
        <dbReference type="EMBL" id="BAT89383.1"/>
    </source>
</evidence>